<comment type="caution">
    <text evidence="8">The sequence shown here is derived from an EMBL/GenBank/DDBJ whole genome shotgun (WGS) entry which is preliminary data.</text>
</comment>
<evidence type="ECO:0000256" key="4">
    <source>
        <dbReference type="ARBA" id="ARBA00022825"/>
    </source>
</evidence>
<evidence type="ECO:0000256" key="1">
    <source>
        <dbReference type="ARBA" id="ARBA00011073"/>
    </source>
</evidence>
<evidence type="ECO:0000313" key="8">
    <source>
        <dbReference type="EMBL" id="GGG05965.1"/>
    </source>
</evidence>
<dbReference type="InterPro" id="IPR000209">
    <property type="entry name" value="Peptidase_S8/S53_dom"/>
</dbReference>
<dbReference type="Gene3D" id="3.40.50.200">
    <property type="entry name" value="Peptidase S8/S53 domain"/>
    <property type="match status" value="1"/>
</dbReference>
<keyword evidence="9" id="KW-1185">Reference proteome</keyword>
<dbReference type="Pfam" id="PF00082">
    <property type="entry name" value="Peptidase_S8"/>
    <property type="match status" value="1"/>
</dbReference>
<evidence type="ECO:0000256" key="2">
    <source>
        <dbReference type="ARBA" id="ARBA00022670"/>
    </source>
</evidence>
<dbReference type="InterPro" id="IPR034073">
    <property type="entry name" value="Subtilisin_DY-like_dom"/>
</dbReference>
<proteinExistence type="inferred from homology"/>
<evidence type="ECO:0000313" key="9">
    <source>
        <dbReference type="Proteomes" id="UP000637643"/>
    </source>
</evidence>
<dbReference type="InterPro" id="IPR023828">
    <property type="entry name" value="Peptidase_S8_Ser-AS"/>
</dbReference>
<keyword evidence="4" id="KW-0720">Serine protease</keyword>
<dbReference type="SUPFAM" id="SSF52743">
    <property type="entry name" value="Subtilisin-like"/>
    <property type="match status" value="1"/>
</dbReference>
<evidence type="ECO:0000259" key="7">
    <source>
        <dbReference type="Pfam" id="PF00082"/>
    </source>
</evidence>
<dbReference type="InterPro" id="IPR036852">
    <property type="entry name" value="Peptidase_S8/S53_dom_sf"/>
</dbReference>
<accession>A0A917D190</accession>
<evidence type="ECO:0000256" key="6">
    <source>
        <dbReference type="SAM" id="MobiDB-lite"/>
    </source>
</evidence>
<dbReference type="Proteomes" id="UP000637643">
    <property type="component" value="Unassembled WGS sequence"/>
</dbReference>
<dbReference type="CDD" id="cd04843">
    <property type="entry name" value="Peptidases_S8_11"/>
    <property type="match status" value="1"/>
</dbReference>
<feature type="region of interest" description="Disordered" evidence="6">
    <location>
        <begin position="360"/>
        <end position="379"/>
    </location>
</feature>
<comment type="caution">
    <text evidence="5">Lacks conserved residue(s) required for the propagation of feature annotation.</text>
</comment>
<evidence type="ECO:0000256" key="3">
    <source>
        <dbReference type="ARBA" id="ARBA00022801"/>
    </source>
</evidence>
<dbReference type="PROSITE" id="PS00138">
    <property type="entry name" value="SUBTILASE_SER"/>
    <property type="match status" value="1"/>
</dbReference>
<dbReference type="GO" id="GO:0004252">
    <property type="term" value="F:serine-type endopeptidase activity"/>
    <property type="evidence" value="ECO:0007669"/>
    <property type="project" value="InterPro"/>
</dbReference>
<sequence>MPENRRELIVISDPGVLNPPESSLIQPLPTVHTLLSELSAEMGEPFQLLPLFAREPEAETETVDMTAEMAEAIEGLHNFYRVDAPEDKLDQIAEKLRQDSRIQGAYVRPEPEIPRPVALEPEKDVSPLPSATPDFGERQGYLNAAPAGIDAYYAWTLPGGYGNRVRIIDLEGGWNFAHEDLQFNEQGVIGTANDYNDHGTAVLGVMGGDHDAKGIKGICPEARIAGIAWNESCASAGDSPDVLLDSIRICAPEAIRKAADQLRTGDILLLEMHVPGPHYNYVWRPDQRGYIAIEWYPDMLAAIKYAVAKGILVVEAAGNGGENLDAPMYDQPKDGFPPNWSNPFRRQGRDSGAILVGAGAPPKGTHGRNHGPERSRLDFSNYGSAIDAQGWGREVTTAGYGDLSRGSGENSWYTDQFSGTSSASPIVAGALACLQSIHLTRGGRQLPYATVREMLRTTGTPQQDAPGRPASQRIGNLPDLRAMISRLNGF</sequence>
<dbReference type="InterPro" id="IPR015500">
    <property type="entry name" value="Peptidase_S8_subtilisin-rel"/>
</dbReference>
<evidence type="ECO:0000256" key="5">
    <source>
        <dbReference type="PROSITE-ProRule" id="PRU01240"/>
    </source>
</evidence>
<reference evidence="8" key="2">
    <citation type="submission" date="2020-09" db="EMBL/GenBank/DDBJ databases">
        <authorList>
            <person name="Sun Q."/>
            <person name="Zhou Y."/>
        </authorList>
    </citation>
    <scope>NUCLEOTIDE SEQUENCE</scope>
    <source>
        <strain evidence="8">CGMCC 1.16134</strain>
    </source>
</reference>
<dbReference type="GO" id="GO:0006508">
    <property type="term" value="P:proteolysis"/>
    <property type="evidence" value="ECO:0007669"/>
    <property type="project" value="UniProtKB-KW"/>
</dbReference>
<name>A0A917D190_9BACL</name>
<reference evidence="8" key="1">
    <citation type="journal article" date="2014" name="Int. J. Syst. Evol. Microbiol.">
        <title>Complete genome sequence of Corynebacterium casei LMG S-19264T (=DSM 44701T), isolated from a smear-ripened cheese.</title>
        <authorList>
            <consortium name="US DOE Joint Genome Institute (JGI-PGF)"/>
            <person name="Walter F."/>
            <person name="Albersmeier A."/>
            <person name="Kalinowski J."/>
            <person name="Ruckert C."/>
        </authorList>
    </citation>
    <scope>NUCLEOTIDE SEQUENCE</scope>
    <source>
        <strain evidence="8">CGMCC 1.16134</strain>
    </source>
</reference>
<comment type="similarity">
    <text evidence="1 5">Belongs to the peptidase S8 family.</text>
</comment>
<gene>
    <name evidence="8" type="ORF">GCM10010912_58260</name>
</gene>
<protein>
    <recommendedName>
        <fullName evidence="7">Peptidase S8/S53 domain-containing protein</fullName>
    </recommendedName>
</protein>
<dbReference type="PRINTS" id="PR00723">
    <property type="entry name" value="SUBTILISIN"/>
</dbReference>
<dbReference type="EMBL" id="BMKR01000040">
    <property type="protein sequence ID" value="GGG05965.1"/>
    <property type="molecule type" value="Genomic_DNA"/>
</dbReference>
<feature type="domain" description="Peptidase S8/S53" evidence="7">
    <location>
        <begin position="301"/>
        <end position="461"/>
    </location>
</feature>
<dbReference type="AlphaFoldDB" id="A0A917D190"/>
<keyword evidence="2" id="KW-0645">Protease</keyword>
<dbReference type="PANTHER" id="PTHR43806">
    <property type="entry name" value="PEPTIDASE S8"/>
    <property type="match status" value="1"/>
</dbReference>
<dbReference type="PANTHER" id="PTHR43806:SF11">
    <property type="entry name" value="CEREVISIN-RELATED"/>
    <property type="match status" value="1"/>
</dbReference>
<keyword evidence="3" id="KW-0378">Hydrolase</keyword>
<dbReference type="InterPro" id="IPR050131">
    <property type="entry name" value="Peptidase_S8_subtilisin-like"/>
</dbReference>
<organism evidence="8 9">
    <name type="scientific">Paenibacillus albidus</name>
    <dbReference type="NCBI Taxonomy" id="2041023"/>
    <lineage>
        <taxon>Bacteria</taxon>
        <taxon>Bacillati</taxon>
        <taxon>Bacillota</taxon>
        <taxon>Bacilli</taxon>
        <taxon>Bacillales</taxon>
        <taxon>Paenibacillaceae</taxon>
        <taxon>Paenibacillus</taxon>
    </lineage>
</organism>
<dbReference type="PROSITE" id="PS51892">
    <property type="entry name" value="SUBTILASE"/>
    <property type="match status" value="1"/>
</dbReference>